<dbReference type="GO" id="GO:0009318">
    <property type="term" value="C:exodeoxyribonuclease VII complex"/>
    <property type="evidence" value="ECO:0007669"/>
    <property type="project" value="InterPro"/>
</dbReference>
<evidence type="ECO:0000259" key="2">
    <source>
        <dbReference type="Pfam" id="PF02601"/>
    </source>
</evidence>
<name>A0A4Q2U606_9HYPH</name>
<evidence type="ECO:0000313" key="4">
    <source>
        <dbReference type="Proteomes" id="UP000290759"/>
    </source>
</evidence>
<comment type="caution">
    <text evidence="3">The sequence shown here is derived from an EMBL/GenBank/DDBJ whole genome shotgun (WGS) entry which is preliminary data.</text>
</comment>
<organism evidence="3 4">
    <name type="scientific">Lichenibacterium minor</name>
    <dbReference type="NCBI Taxonomy" id="2316528"/>
    <lineage>
        <taxon>Bacteria</taxon>
        <taxon>Pseudomonadati</taxon>
        <taxon>Pseudomonadota</taxon>
        <taxon>Alphaproteobacteria</taxon>
        <taxon>Hyphomicrobiales</taxon>
        <taxon>Lichenihabitantaceae</taxon>
        <taxon>Lichenibacterium</taxon>
    </lineage>
</organism>
<evidence type="ECO:0000256" key="1">
    <source>
        <dbReference type="SAM" id="MobiDB-lite"/>
    </source>
</evidence>
<dbReference type="AlphaFoldDB" id="A0A4Q2U606"/>
<reference evidence="3 4" key="1">
    <citation type="submission" date="2018-12" db="EMBL/GenBank/DDBJ databases">
        <authorList>
            <person name="Grouzdev D.S."/>
            <person name="Krutkina M.S."/>
        </authorList>
    </citation>
    <scope>NUCLEOTIDE SEQUENCE [LARGE SCALE GENOMIC DNA]</scope>
    <source>
        <strain evidence="3 4">RmlP026</strain>
    </source>
</reference>
<protein>
    <recommendedName>
        <fullName evidence="2">Exonuclease VII large subunit C-terminal domain-containing protein</fullName>
    </recommendedName>
</protein>
<dbReference type="GO" id="GO:0008855">
    <property type="term" value="F:exodeoxyribonuclease VII activity"/>
    <property type="evidence" value="ECO:0007669"/>
    <property type="project" value="InterPro"/>
</dbReference>
<dbReference type="GO" id="GO:0006308">
    <property type="term" value="P:DNA catabolic process"/>
    <property type="evidence" value="ECO:0007669"/>
    <property type="project" value="InterPro"/>
</dbReference>
<keyword evidence="4" id="KW-1185">Reference proteome</keyword>
<dbReference type="PANTHER" id="PTHR30008:SF0">
    <property type="entry name" value="EXODEOXYRIBONUCLEASE 7 LARGE SUBUNIT"/>
    <property type="match status" value="1"/>
</dbReference>
<dbReference type="EMBL" id="QYBB01000015">
    <property type="protein sequence ID" value="RYC31268.1"/>
    <property type="molecule type" value="Genomic_DNA"/>
</dbReference>
<feature type="domain" description="Exonuclease VII large subunit C-terminal" evidence="2">
    <location>
        <begin position="164"/>
        <end position="422"/>
    </location>
</feature>
<dbReference type="InterPro" id="IPR003753">
    <property type="entry name" value="Exonuc_VII_L"/>
</dbReference>
<proteinExistence type="predicted"/>
<dbReference type="OrthoDB" id="7235451at2"/>
<dbReference type="Proteomes" id="UP000290759">
    <property type="component" value="Unassembled WGS sequence"/>
</dbReference>
<gene>
    <name evidence="3" type="ORF">D3273_14210</name>
</gene>
<reference evidence="3 4" key="2">
    <citation type="submission" date="2019-02" db="EMBL/GenBank/DDBJ databases">
        <title>'Lichenibacterium ramalinii' gen. nov. sp. nov., 'Lichenibacterium minor' gen. nov. sp. nov.</title>
        <authorList>
            <person name="Pankratov T."/>
        </authorList>
    </citation>
    <scope>NUCLEOTIDE SEQUENCE [LARGE SCALE GENOMIC DNA]</scope>
    <source>
        <strain evidence="3 4">RmlP026</strain>
    </source>
</reference>
<evidence type="ECO:0000313" key="3">
    <source>
        <dbReference type="EMBL" id="RYC31268.1"/>
    </source>
</evidence>
<accession>A0A4Q2U606</accession>
<sequence length="595" mass="61713">MPHEPTPARRSAPPRPSAPPTDTAAMISATPPGTVTLGRLLARAGEAVRVGLPEPMWVLAAVAAAKPARGGHTLELVEAEASGASGQLRAYLPDSAVEALRRVTGHAIIAGHLAGLTAVLQLRCNFDARWGLSARVTALAPGLETSLVARAVEAARARLRAEGLLDRQRQLPLPRDVTRVTVVHPHDAAGWADVAGELRRWAAAGVLTFRSMPVPFEGADAAAGLASAVGRATSSFDGVLPDLLLVVRGGGARAGLAPLDDEGLARAIATAPVPIITGIGHASDSTLADDVSLRTDTPSKALAFVRELIVQPARRARIDYAAILAAASGGVDRAAPRLAATERLVTAEALRHAGVASERLHRNWGAVREAAQQARGQLARLDDALDHIVADVAGVLPLHLGRTTSELAALMEAIRARARRDGDRADDGARHLDVVADRAVSLLDTAATTLLTLGGAAKAAAVAKVARASSELEALTQTVRERSQRHVTSTDDGSRAVATIEAAVAETCRAQLVEILRLLEAIETAVDRRLAAAEAALDRALATLDGADPANILRRGFVLVMDGQGHLITSVAAATAAVDLVLSLADGMIAVRLTT</sequence>
<dbReference type="InterPro" id="IPR020579">
    <property type="entry name" value="Exonuc_VII_lsu_C"/>
</dbReference>
<dbReference type="PANTHER" id="PTHR30008">
    <property type="entry name" value="EXODEOXYRIBONUCLEASE 7 LARGE SUBUNIT"/>
    <property type="match status" value="1"/>
</dbReference>
<feature type="region of interest" description="Disordered" evidence="1">
    <location>
        <begin position="1"/>
        <end position="25"/>
    </location>
</feature>
<dbReference type="Pfam" id="PF02601">
    <property type="entry name" value="Exonuc_VII_L"/>
    <property type="match status" value="1"/>
</dbReference>